<keyword evidence="3" id="KW-1185">Reference proteome</keyword>
<gene>
    <name evidence="2" type="ORF">D7X32_32885</name>
</gene>
<dbReference type="AlphaFoldDB" id="A0A3A8K6C1"/>
<evidence type="ECO:0000313" key="3">
    <source>
        <dbReference type="Proteomes" id="UP000268313"/>
    </source>
</evidence>
<organism evidence="2 3">
    <name type="scientific">Corallococcus carmarthensis</name>
    <dbReference type="NCBI Taxonomy" id="2316728"/>
    <lineage>
        <taxon>Bacteria</taxon>
        <taxon>Pseudomonadati</taxon>
        <taxon>Myxococcota</taxon>
        <taxon>Myxococcia</taxon>
        <taxon>Myxococcales</taxon>
        <taxon>Cystobacterineae</taxon>
        <taxon>Myxococcaceae</taxon>
        <taxon>Corallococcus</taxon>
    </lineage>
</organism>
<sequence>MAAHDIPGPGQQPGSPTQRRTAVPLDERRRMRHESRTSQTYKAFLSYLRDVGQLPSEQAAEDAAVSVLCVLEQRLVGEEDNDLEAQLPMKLRELMVRCDRHEAGPPPQKFGRAEMLTMVAEDLDMEPDDTEPIIRAVFSAIQAQISTGESDDIGGELPPDLRDLWVHPA</sequence>
<feature type="region of interest" description="Disordered" evidence="1">
    <location>
        <begin position="1"/>
        <end position="37"/>
    </location>
</feature>
<protein>
    <submittedName>
        <fullName evidence="2">DUF2267 domain-containing protein</fullName>
    </submittedName>
</protein>
<accession>A0A3A8K6C1</accession>
<name>A0A3A8K6C1_9BACT</name>
<dbReference type="InterPro" id="IPR018727">
    <property type="entry name" value="DUF2267"/>
</dbReference>
<comment type="caution">
    <text evidence="2">The sequence shown here is derived from an EMBL/GenBank/DDBJ whole genome shotgun (WGS) entry which is preliminary data.</text>
</comment>
<dbReference type="Proteomes" id="UP000268313">
    <property type="component" value="Unassembled WGS sequence"/>
</dbReference>
<dbReference type="OrthoDB" id="5382317at2"/>
<proteinExistence type="predicted"/>
<dbReference type="Pfam" id="PF10025">
    <property type="entry name" value="DUF2267"/>
    <property type="match status" value="1"/>
</dbReference>
<feature type="compositionally biased region" description="Low complexity" evidence="1">
    <location>
        <begin position="7"/>
        <end position="18"/>
    </location>
</feature>
<reference evidence="3" key="1">
    <citation type="submission" date="2018-09" db="EMBL/GenBank/DDBJ databases">
        <authorList>
            <person name="Livingstone P.G."/>
            <person name="Whitworth D.E."/>
        </authorList>
    </citation>
    <scope>NUCLEOTIDE SEQUENCE [LARGE SCALE GENOMIC DNA]</scope>
    <source>
        <strain evidence="3">CA043D</strain>
    </source>
</reference>
<dbReference type="InterPro" id="IPR038282">
    <property type="entry name" value="DUF2267_sf"/>
</dbReference>
<evidence type="ECO:0000256" key="1">
    <source>
        <dbReference type="SAM" id="MobiDB-lite"/>
    </source>
</evidence>
<dbReference type="Gene3D" id="1.10.490.110">
    <property type="entry name" value="Uncharacterized conserved protein DUF2267"/>
    <property type="match status" value="1"/>
</dbReference>
<dbReference type="RefSeq" id="WP_120606526.1">
    <property type="nucleotide sequence ID" value="NZ_RAWE01000178.1"/>
</dbReference>
<dbReference type="EMBL" id="RAWE01000178">
    <property type="protein sequence ID" value="RKG97353.1"/>
    <property type="molecule type" value="Genomic_DNA"/>
</dbReference>
<evidence type="ECO:0000313" key="2">
    <source>
        <dbReference type="EMBL" id="RKG97353.1"/>
    </source>
</evidence>